<dbReference type="WBParaSite" id="nRc.2.0.1.t12032-RA">
    <property type="protein sequence ID" value="nRc.2.0.1.t12032-RA"/>
    <property type="gene ID" value="nRc.2.0.1.g12032"/>
</dbReference>
<proteinExistence type="predicted"/>
<evidence type="ECO:0000313" key="2">
    <source>
        <dbReference type="WBParaSite" id="nRc.2.0.1.t12032-RA"/>
    </source>
</evidence>
<evidence type="ECO:0000313" key="1">
    <source>
        <dbReference type="Proteomes" id="UP000887565"/>
    </source>
</evidence>
<reference evidence="2" key="1">
    <citation type="submission" date="2022-11" db="UniProtKB">
        <authorList>
            <consortium name="WormBaseParasite"/>
        </authorList>
    </citation>
    <scope>IDENTIFICATION</scope>
</reference>
<keyword evidence="1" id="KW-1185">Reference proteome</keyword>
<accession>A0A915IDQ8</accession>
<dbReference type="Proteomes" id="UP000887565">
    <property type="component" value="Unplaced"/>
</dbReference>
<name>A0A915IDQ8_ROMCU</name>
<dbReference type="AlphaFoldDB" id="A0A915IDQ8"/>
<protein>
    <submittedName>
        <fullName evidence="2">Ribosomal protein L32</fullName>
    </submittedName>
</protein>
<sequence length="67" mass="7595">MKMSSSKIRPLFKKPYFLAKSSAKTSALFLPSDKKWTTNSLILVKWKPFGPCAAKFETSLSFIVYDS</sequence>
<organism evidence="1 2">
    <name type="scientific">Romanomermis culicivorax</name>
    <name type="common">Nematode worm</name>
    <dbReference type="NCBI Taxonomy" id="13658"/>
    <lineage>
        <taxon>Eukaryota</taxon>
        <taxon>Metazoa</taxon>
        <taxon>Ecdysozoa</taxon>
        <taxon>Nematoda</taxon>
        <taxon>Enoplea</taxon>
        <taxon>Dorylaimia</taxon>
        <taxon>Mermithida</taxon>
        <taxon>Mermithoidea</taxon>
        <taxon>Mermithidae</taxon>
        <taxon>Romanomermis</taxon>
    </lineage>
</organism>